<dbReference type="Proteomes" id="UP000190130">
    <property type="component" value="Unassembled WGS sequence"/>
</dbReference>
<accession>A0A1T5FLL8</accession>
<evidence type="ECO:0000313" key="2">
    <source>
        <dbReference type="Proteomes" id="UP000190130"/>
    </source>
</evidence>
<gene>
    <name evidence="1" type="ORF">SAMN05660750_03332</name>
</gene>
<dbReference type="RefSeq" id="WP_079591766.1">
    <property type="nucleotide sequence ID" value="NZ_FUYX01000009.1"/>
</dbReference>
<reference evidence="1 2" key="1">
    <citation type="submission" date="2017-02" db="EMBL/GenBank/DDBJ databases">
        <authorList>
            <person name="Peterson S.W."/>
        </authorList>
    </citation>
    <scope>NUCLEOTIDE SEQUENCE [LARGE SCALE GENOMIC DNA]</scope>
    <source>
        <strain evidence="1 2">DSM 9653</strain>
    </source>
</reference>
<protein>
    <submittedName>
        <fullName evidence="1">Uncharacterized protein</fullName>
    </submittedName>
</protein>
<dbReference type="AlphaFoldDB" id="A0A1T5FLL8"/>
<dbReference type="EMBL" id="FUYX01000009">
    <property type="protein sequence ID" value="SKB96986.1"/>
    <property type="molecule type" value="Genomic_DNA"/>
</dbReference>
<sequence length="69" mass="7180">MPKAPLYTVTNPAKEPRFAMIGVRKEPIDAGLSKELAISAETALALVGQGFKVTDPDGKAVAGKKAKAD</sequence>
<proteinExistence type="predicted"/>
<organism evidence="1 2">
    <name type="scientific">Bosea thiooxidans</name>
    <dbReference type="NCBI Taxonomy" id="53254"/>
    <lineage>
        <taxon>Bacteria</taxon>
        <taxon>Pseudomonadati</taxon>
        <taxon>Pseudomonadota</taxon>
        <taxon>Alphaproteobacteria</taxon>
        <taxon>Hyphomicrobiales</taxon>
        <taxon>Boseaceae</taxon>
        <taxon>Bosea</taxon>
    </lineage>
</organism>
<name>A0A1T5FLL8_9HYPH</name>
<dbReference type="OrthoDB" id="9905245at2"/>
<evidence type="ECO:0000313" key="1">
    <source>
        <dbReference type="EMBL" id="SKB96986.1"/>
    </source>
</evidence>